<name>A0ACB9ZB26_9PEZI</name>
<accession>A0ACB9ZB26</accession>
<evidence type="ECO:0000313" key="1">
    <source>
        <dbReference type="EMBL" id="KAI4868228.1"/>
    </source>
</evidence>
<comment type="caution">
    <text evidence="1">The sequence shown here is derived from an EMBL/GenBank/DDBJ whole genome shotgun (WGS) entry which is preliminary data.</text>
</comment>
<protein>
    <submittedName>
        <fullName evidence="1">Uncharacterized protein</fullName>
    </submittedName>
</protein>
<proteinExistence type="predicted"/>
<keyword evidence="2" id="KW-1185">Reference proteome</keyword>
<gene>
    <name evidence="1" type="ORF">F4820DRAFT_154144</name>
</gene>
<dbReference type="EMBL" id="MU393440">
    <property type="protein sequence ID" value="KAI4868228.1"/>
    <property type="molecule type" value="Genomic_DNA"/>
</dbReference>
<reference evidence="1 2" key="1">
    <citation type="journal article" date="2022" name="New Phytol.">
        <title>Ecological generalism drives hyperdiversity of secondary metabolite gene clusters in xylarialean endophytes.</title>
        <authorList>
            <person name="Franco M.E.E."/>
            <person name="Wisecaver J.H."/>
            <person name="Arnold A.E."/>
            <person name="Ju Y.M."/>
            <person name="Slot J.C."/>
            <person name="Ahrendt S."/>
            <person name="Moore L.P."/>
            <person name="Eastman K.E."/>
            <person name="Scott K."/>
            <person name="Konkel Z."/>
            <person name="Mondo S.J."/>
            <person name="Kuo A."/>
            <person name="Hayes R.D."/>
            <person name="Haridas S."/>
            <person name="Andreopoulos B."/>
            <person name="Riley R."/>
            <person name="LaButti K."/>
            <person name="Pangilinan J."/>
            <person name="Lipzen A."/>
            <person name="Amirebrahimi M."/>
            <person name="Yan J."/>
            <person name="Adam C."/>
            <person name="Keymanesh K."/>
            <person name="Ng V."/>
            <person name="Louie K."/>
            <person name="Northen T."/>
            <person name="Drula E."/>
            <person name="Henrissat B."/>
            <person name="Hsieh H.M."/>
            <person name="Youens-Clark K."/>
            <person name="Lutzoni F."/>
            <person name="Miadlikowska J."/>
            <person name="Eastwood D.C."/>
            <person name="Hamelin R.C."/>
            <person name="Grigoriev I.V."/>
            <person name="U'Ren J.M."/>
        </authorList>
    </citation>
    <scope>NUCLEOTIDE SEQUENCE [LARGE SCALE GENOMIC DNA]</scope>
    <source>
        <strain evidence="1 2">CBS 119005</strain>
    </source>
</reference>
<sequence>MSTETTAPIEPPTPPTAHLKASYTNSRSALVPSLATHPFEISTPLPLPGDPTSTEQKTAYLRSLRDAVSDLQSRVNGELTARMEDEVRSSAAAAATAAAGNGVGGSIDEAAEEENYGEEVVEDDE</sequence>
<dbReference type="Proteomes" id="UP001497700">
    <property type="component" value="Unassembled WGS sequence"/>
</dbReference>
<evidence type="ECO:0000313" key="2">
    <source>
        <dbReference type="Proteomes" id="UP001497700"/>
    </source>
</evidence>
<organism evidence="1 2">
    <name type="scientific">Hypoxylon rubiginosum</name>
    <dbReference type="NCBI Taxonomy" id="110542"/>
    <lineage>
        <taxon>Eukaryota</taxon>
        <taxon>Fungi</taxon>
        <taxon>Dikarya</taxon>
        <taxon>Ascomycota</taxon>
        <taxon>Pezizomycotina</taxon>
        <taxon>Sordariomycetes</taxon>
        <taxon>Xylariomycetidae</taxon>
        <taxon>Xylariales</taxon>
        <taxon>Hypoxylaceae</taxon>
        <taxon>Hypoxylon</taxon>
    </lineage>
</organism>